<evidence type="ECO:0000313" key="8">
    <source>
        <dbReference type="EMBL" id="OGZ00039.1"/>
    </source>
</evidence>
<evidence type="ECO:0000313" key="9">
    <source>
        <dbReference type="Proteomes" id="UP000176287"/>
    </source>
</evidence>
<dbReference type="PANTHER" id="PTHR23513:SF11">
    <property type="entry name" value="STAPHYLOFERRIN A TRANSPORTER"/>
    <property type="match status" value="1"/>
</dbReference>
<dbReference type="Gene3D" id="1.20.1250.20">
    <property type="entry name" value="MFS general substrate transporter like domains"/>
    <property type="match status" value="1"/>
</dbReference>
<feature type="transmembrane region" description="Helical" evidence="7">
    <location>
        <begin position="166"/>
        <end position="197"/>
    </location>
</feature>
<feature type="transmembrane region" description="Helical" evidence="7">
    <location>
        <begin position="261"/>
        <end position="281"/>
    </location>
</feature>
<name>A0A1G2CF68_9BACT</name>
<comment type="subcellular location">
    <subcellularLocation>
        <location evidence="1">Cell membrane</location>
        <topology evidence="1">Multi-pass membrane protein</topology>
    </subcellularLocation>
</comment>
<dbReference type="SUPFAM" id="SSF103473">
    <property type="entry name" value="MFS general substrate transporter"/>
    <property type="match status" value="1"/>
</dbReference>
<feature type="transmembrane region" description="Helical" evidence="7">
    <location>
        <begin position="320"/>
        <end position="338"/>
    </location>
</feature>
<dbReference type="Proteomes" id="UP000176287">
    <property type="component" value="Unassembled WGS sequence"/>
</dbReference>
<evidence type="ECO:0000256" key="5">
    <source>
        <dbReference type="ARBA" id="ARBA00022989"/>
    </source>
</evidence>
<keyword evidence="2" id="KW-0813">Transport</keyword>
<dbReference type="InterPro" id="IPR010290">
    <property type="entry name" value="TM_effector"/>
</dbReference>
<dbReference type="GO" id="GO:0005886">
    <property type="term" value="C:plasma membrane"/>
    <property type="evidence" value="ECO:0007669"/>
    <property type="project" value="UniProtKB-SubCell"/>
</dbReference>
<feature type="transmembrane region" description="Helical" evidence="7">
    <location>
        <begin position="293"/>
        <end position="314"/>
    </location>
</feature>
<dbReference type="PANTHER" id="PTHR23513">
    <property type="entry name" value="INTEGRAL MEMBRANE EFFLUX PROTEIN-RELATED"/>
    <property type="match status" value="1"/>
</dbReference>
<proteinExistence type="predicted"/>
<sequence>MDGIKKFGHKTFSSLKIRNYRLYFIGQSISMSGTWMQTVAQGWLVLQLTHSGAQLGSVVALQFLPMLIAGPWGGLIADRFNKRGILYYTQSASGLLALGISILVFSGAIQIWMVYIFAMCLGIVRIFDDPARQAFVSELVGSTHVKNAVSLNATANNLARVVGPSIGGILIAGVGIAFCFLLNALSYIATIVMLFRMNGKELRSAAPRRKKSGELKEGFRYVMSSPIIRNTLSMMAFIGTFAYEFQISLPILAKQTFNGDAASYAALMSALGAGSVVGGLFSAGRHKVAPRHLIIFAMLFGASLIAVSLMPTLILATMGMAMVGFFSINVLSLGNTMLQLESVPEMRGRVMALWGMAMIGSTPIGGPIIGLIGEYMG</sequence>
<feature type="transmembrane region" description="Helical" evidence="7">
    <location>
        <begin position="20"/>
        <end position="40"/>
    </location>
</feature>
<feature type="non-terminal residue" evidence="8">
    <location>
        <position position="377"/>
    </location>
</feature>
<dbReference type="InterPro" id="IPR022324">
    <property type="entry name" value="Bacilysin_exporter_BacE_put"/>
</dbReference>
<feature type="transmembrane region" description="Helical" evidence="7">
    <location>
        <begin position="52"/>
        <end position="75"/>
    </location>
</feature>
<evidence type="ECO:0000256" key="3">
    <source>
        <dbReference type="ARBA" id="ARBA00022475"/>
    </source>
</evidence>
<keyword evidence="5 7" id="KW-1133">Transmembrane helix</keyword>
<dbReference type="AlphaFoldDB" id="A0A1G2CF68"/>
<feature type="transmembrane region" description="Helical" evidence="7">
    <location>
        <begin position="95"/>
        <end position="127"/>
    </location>
</feature>
<accession>A0A1G2CF68</accession>
<dbReference type="InterPro" id="IPR036259">
    <property type="entry name" value="MFS_trans_sf"/>
</dbReference>
<evidence type="ECO:0000256" key="1">
    <source>
        <dbReference type="ARBA" id="ARBA00004651"/>
    </source>
</evidence>
<evidence type="ECO:0000256" key="2">
    <source>
        <dbReference type="ARBA" id="ARBA00022448"/>
    </source>
</evidence>
<dbReference type="CDD" id="cd06173">
    <property type="entry name" value="MFS_MefA_like"/>
    <property type="match status" value="1"/>
</dbReference>
<organism evidence="8 9">
    <name type="scientific">Candidatus Liptonbacteria bacterium RIFCSPLOWO2_01_FULL_45_15</name>
    <dbReference type="NCBI Taxonomy" id="1798649"/>
    <lineage>
        <taxon>Bacteria</taxon>
        <taxon>Candidatus Liptoniibacteriota</taxon>
    </lineage>
</organism>
<keyword evidence="4 7" id="KW-0812">Transmembrane</keyword>
<evidence type="ECO:0000256" key="6">
    <source>
        <dbReference type="ARBA" id="ARBA00023136"/>
    </source>
</evidence>
<gene>
    <name evidence="8" type="ORF">A3B13_02815</name>
</gene>
<protein>
    <submittedName>
        <fullName evidence="8">MFS transporter</fullName>
    </submittedName>
</protein>
<dbReference type="Pfam" id="PF05977">
    <property type="entry name" value="MFS_3"/>
    <property type="match status" value="1"/>
</dbReference>
<reference evidence="8 9" key="1">
    <citation type="journal article" date="2016" name="Nat. Commun.">
        <title>Thousands of microbial genomes shed light on interconnected biogeochemical processes in an aquifer system.</title>
        <authorList>
            <person name="Anantharaman K."/>
            <person name="Brown C.T."/>
            <person name="Hug L.A."/>
            <person name="Sharon I."/>
            <person name="Castelle C.J."/>
            <person name="Probst A.J."/>
            <person name="Thomas B.C."/>
            <person name="Singh A."/>
            <person name="Wilkins M.J."/>
            <person name="Karaoz U."/>
            <person name="Brodie E.L."/>
            <person name="Williams K.H."/>
            <person name="Hubbard S.S."/>
            <person name="Banfield J.F."/>
        </authorList>
    </citation>
    <scope>NUCLEOTIDE SEQUENCE [LARGE SCALE GENOMIC DNA]</scope>
</reference>
<evidence type="ECO:0000256" key="7">
    <source>
        <dbReference type="SAM" id="Phobius"/>
    </source>
</evidence>
<dbReference type="PRINTS" id="PR01988">
    <property type="entry name" value="EXPORTERBACE"/>
</dbReference>
<keyword evidence="6 7" id="KW-0472">Membrane</keyword>
<feature type="transmembrane region" description="Helical" evidence="7">
    <location>
        <begin position="350"/>
        <end position="372"/>
    </location>
</feature>
<feature type="transmembrane region" description="Helical" evidence="7">
    <location>
        <begin position="218"/>
        <end position="241"/>
    </location>
</feature>
<keyword evidence="3" id="KW-1003">Cell membrane</keyword>
<comment type="caution">
    <text evidence="8">The sequence shown here is derived from an EMBL/GenBank/DDBJ whole genome shotgun (WGS) entry which is preliminary data.</text>
</comment>
<evidence type="ECO:0000256" key="4">
    <source>
        <dbReference type="ARBA" id="ARBA00022692"/>
    </source>
</evidence>
<dbReference type="STRING" id="1798649.A3B13_02815"/>
<dbReference type="EMBL" id="MHKZ01000030">
    <property type="protein sequence ID" value="OGZ00039.1"/>
    <property type="molecule type" value="Genomic_DNA"/>
</dbReference>